<keyword evidence="1 2" id="KW-0175">Coiled coil</keyword>
<feature type="coiled-coil region" evidence="2">
    <location>
        <begin position="262"/>
        <end position="289"/>
    </location>
</feature>
<accession>A0ABD0SS26</accession>
<evidence type="ECO:0000256" key="1">
    <source>
        <dbReference type="ARBA" id="ARBA00023054"/>
    </source>
</evidence>
<dbReference type="PANTHER" id="PTHR21683:SF3">
    <property type="entry name" value="CILIA AND FLAGELLA ASSOCIATED PROTEIN 100"/>
    <property type="match status" value="1"/>
</dbReference>
<dbReference type="AlphaFoldDB" id="A0ABD0SS26"/>
<protein>
    <recommendedName>
        <fullName evidence="3">DUF4200 domain-containing protein</fullName>
    </recommendedName>
</protein>
<feature type="coiled-coil region" evidence="2">
    <location>
        <begin position="372"/>
        <end position="399"/>
    </location>
</feature>
<name>A0ABD0SS26_LOXSC</name>
<dbReference type="InterPro" id="IPR025252">
    <property type="entry name" value="DUF4200"/>
</dbReference>
<comment type="caution">
    <text evidence="4">The sequence shown here is derived from an EMBL/GenBank/DDBJ whole genome shotgun (WGS) entry which is preliminary data.</text>
</comment>
<gene>
    <name evidence="4" type="ORF">ABMA28_004679</name>
</gene>
<dbReference type="InterPro" id="IPR051147">
    <property type="entry name" value="CFAP_domain-containing"/>
</dbReference>
<evidence type="ECO:0000313" key="4">
    <source>
        <dbReference type="EMBL" id="KAL0822654.1"/>
    </source>
</evidence>
<proteinExistence type="predicted"/>
<sequence length="419" mass="49377">MDSAKKKKRIRRTTRKTIAGIKLPPIEPNGDGDIKTIVDVDPSFYSLVEGRPIRPNASIHKYKQHIKEVAMKRTIHGFLVDEMLRIDREIAMERDIYETASKHFDEYKNSFDKFLAHDNNKTIAVMKKSDTMAKDLANQTEEQRKANFELSTIKSKLQYIDETLSILLSFQTFLYKASPYLWQEKYKIKLDENRTEICTMNSDIFCKVDIDLVKERLSQLPPPQLYFETPDQLLTVFRSLEKQNLNYLLVTEELTVEKNKFLKALDSLKKLLRQELDFIEQKIKETREIIYMNEIREIEVKEVFYRILEERIQYLVSSEMALQIFNYVEFAYEHLLAPNETNLSSLDMALALETEYDNLQLDISAFDLNLVKAIEKETYENSSQEINQAKEAAKLLRDVDKLSRRMKSSYEPSRKQLHY</sequence>
<reference evidence="4 5" key="1">
    <citation type="submission" date="2024-06" db="EMBL/GenBank/DDBJ databases">
        <title>A chromosome-level genome assembly of beet webworm, Loxostege sticticalis.</title>
        <authorList>
            <person name="Zhang Y."/>
        </authorList>
    </citation>
    <scope>NUCLEOTIDE SEQUENCE [LARGE SCALE GENOMIC DNA]</scope>
    <source>
        <strain evidence="4">AQ028</strain>
        <tissue evidence="4">Male pupae</tissue>
    </source>
</reference>
<dbReference type="EMBL" id="JBEDNZ010000016">
    <property type="protein sequence ID" value="KAL0822654.1"/>
    <property type="molecule type" value="Genomic_DNA"/>
</dbReference>
<evidence type="ECO:0000259" key="3">
    <source>
        <dbReference type="Pfam" id="PF13863"/>
    </source>
</evidence>
<feature type="domain" description="DUF4200" evidence="3">
    <location>
        <begin position="82"/>
        <end position="179"/>
    </location>
</feature>
<evidence type="ECO:0000313" key="5">
    <source>
        <dbReference type="Proteomes" id="UP001549921"/>
    </source>
</evidence>
<evidence type="ECO:0000256" key="2">
    <source>
        <dbReference type="SAM" id="Coils"/>
    </source>
</evidence>
<dbReference type="PANTHER" id="PTHR21683">
    <property type="entry name" value="COILED-COIL DOMAIN-CONTAINING PROTEIN 42 LIKE-2-LIKE-RELATED"/>
    <property type="match status" value="1"/>
</dbReference>
<dbReference type="Pfam" id="PF13863">
    <property type="entry name" value="DUF4200"/>
    <property type="match status" value="1"/>
</dbReference>
<dbReference type="GO" id="GO:0005856">
    <property type="term" value="C:cytoskeleton"/>
    <property type="evidence" value="ECO:0007669"/>
    <property type="project" value="UniProtKB-ARBA"/>
</dbReference>
<dbReference type="Proteomes" id="UP001549921">
    <property type="component" value="Unassembled WGS sequence"/>
</dbReference>
<organism evidence="4 5">
    <name type="scientific">Loxostege sticticalis</name>
    <name type="common">Beet webworm moth</name>
    <dbReference type="NCBI Taxonomy" id="481309"/>
    <lineage>
        <taxon>Eukaryota</taxon>
        <taxon>Metazoa</taxon>
        <taxon>Ecdysozoa</taxon>
        <taxon>Arthropoda</taxon>
        <taxon>Hexapoda</taxon>
        <taxon>Insecta</taxon>
        <taxon>Pterygota</taxon>
        <taxon>Neoptera</taxon>
        <taxon>Endopterygota</taxon>
        <taxon>Lepidoptera</taxon>
        <taxon>Glossata</taxon>
        <taxon>Ditrysia</taxon>
        <taxon>Pyraloidea</taxon>
        <taxon>Crambidae</taxon>
        <taxon>Pyraustinae</taxon>
        <taxon>Loxostege</taxon>
    </lineage>
</organism>